<dbReference type="CDD" id="cd14688">
    <property type="entry name" value="bZIP_YAP"/>
    <property type="match status" value="1"/>
</dbReference>
<evidence type="ECO:0000313" key="3">
    <source>
        <dbReference type="EMBL" id="KAI1878743.1"/>
    </source>
</evidence>
<dbReference type="PANTHER" id="PTHR37012">
    <property type="entry name" value="B-ZIP TRANSCRIPTION FACTOR (EUROFUNG)-RELATED"/>
    <property type="match status" value="1"/>
</dbReference>
<feature type="compositionally biased region" description="Low complexity" evidence="2">
    <location>
        <begin position="14"/>
        <end position="31"/>
    </location>
</feature>
<feature type="coiled-coil region" evidence="1">
    <location>
        <begin position="95"/>
        <end position="148"/>
    </location>
</feature>
<keyword evidence="1" id="KW-0175">Coiled coil</keyword>
<dbReference type="InterPro" id="IPR021833">
    <property type="entry name" value="DUF3425"/>
</dbReference>
<feature type="region of interest" description="Disordered" evidence="2">
    <location>
        <begin position="548"/>
        <end position="567"/>
    </location>
</feature>
<accession>A0A9Q0ASC7</accession>
<proteinExistence type="predicted"/>
<comment type="caution">
    <text evidence="3">The sequence shown here is derived from an EMBL/GenBank/DDBJ whole genome shotgun (WGS) entry which is preliminary data.</text>
</comment>
<evidence type="ECO:0000256" key="2">
    <source>
        <dbReference type="SAM" id="MobiDB-lite"/>
    </source>
</evidence>
<keyword evidence="4" id="KW-1185">Reference proteome</keyword>
<evidence type="ECO:0008006" key="5">
    <source>
        <dbReference type="Google" id="ProtNLM"/>
    </source>
</evidence>
<feature type="region of interest" description="Disordered" evidence="2">
    <location>
        <begin position="267"/>
        <end position="310"/>
    </location>
</feature>
<sequence length="567" mass="62322">MVPAGTNPLEPDPDAATAPAASAGSPSSAPGPHKRGLSISDAACSPAESNASAVLEDRRTKRQRSTKGSRGVANLTPEQLAKKRENDRQSQRLIRERTKTQIETLHAEIRELKSQQPYQELQAAVRQKEAVEAEMADLKRRMASIMNLIQPVLGAQQGTYASPGTSTLMPNQPGLVPAGVPPPGNNAASTPPSTASPLSADPSWHQGGIPSAGSSTQASPNFNQANLIIQQRQNSLHALDLNSTGEQLKLDFLLDPSLSDRMNRLPPGVGESQDAPGYVPPWNGISMPSPRSGSLAQVSAQLPNHTRQPQSRSDYAYYAPESNVPAQTPPPWAGFTAPIKNCSPTSPLDHLLLDFLHERRQRAAEGVPTQDIVGPRYPSVSSLLNSAVFSHPLSKVFTDILATFPGVRTLPERVAILYIMFLIMRWQISPTKENYDRLPDWVRPTPSQIHVAHPAWIDHLPFPLMREKIAKEYNPTQYLFDNFFVPFTATISLNWPYEETDALLMGPDDVEMINPVFERHLRRNENWTLGEQFHRDFPQLEGTYNLKRDPRASWSANGGGAPVPGHR</sequence>
<dbReference type="EMBL" id="JAFIMR010000005">
    <property type="protein sequence ID" value="KAI1878743.1"/>
    <property type="molecule type" value="Genomic_DNA"/>
</dbReference>
<feature type="compositionally biased region" description="Low complexity" evidence="2">
    <location>
        <begin position="185"/>
        <end position="203"/>
    </location>
</feature>
<feature type="compositionally biased region" description="Gly residues" evidence="2">
    <location>
        <begin position="557"/>
        <end position="567"/>
    </location>
</feature>
<dbReference type="Pfam" id="PF11905">
    <property type="entry name" value="DUF3425"/>
    <property type="match status" value="1"/>
</dbReference>
<name>A0A9Q0ASC7_9PEZI</name>
<protein>
    <recommendedName>
        <fullName evidence="5">BZIP transcription factor</fullName>
    </recommendedName>
</protein>
<evidence type="ECO:0000313" key="4">
    <source>
        <dbReference type="Proteomes" id="UP000829685"/>
    </source>
</evidence>
<feature type="region of interest" description="Disordered" evidence="2">
    <location>
        <begin position="161"/>
        <end position="219"/>
    </location>
</feature>
<dbReference type="Proteomes" id="UP000829685">
    <property type="component" value="Unassembled WGS sequence"/>
</dbReference>
<feature type="compositionally biased region" description="Polar residues" evidence="2">
    <location>
        <begin position="161"/>
        <end position="170"/>
    </location>
</feature>
<feature type="region of interest" description="Disordered" evidence="2">
    <location>
        <begin position="1"/>
        <end position="77"/>
    </location>
</feature>
<reference evidence="3" key="1">
    <citation type="submission" date="2021-03" db="EMBL/GenBank/DDBJ databases">
        <title>Revisited historic fungal species revealed as producer of novel bioactive compounds through whole genome sequencing and comparative genomics.</title>
        <authorList>
            <person name="Vignolle G.A."/>
            <person name="Hochenegger N."/>
            <person name="Mach R.L."/>
            <person name="Mach-Aigner A.R."/>
            <person name="Javad Rahimi M."/>
            <person name="Salim K.A."/>
            <person name="Chan C.M."/>
            <person name="Lim L.B.L."/>
            <person name="Cai F."/>
            <person name="Druzhinina I.S."/>
            <person name="U'Ren J.M."/>
            <person name="Derntl C."/>
        </authorList>
    </citation>
    <scope>NUCLEOTIDE SEQUENCE</scope>
    <source>
        <strain evidence="3">TUCIM 5799</strain>
    </source>
</reference>
<dbReference type="PANTHER" id="PTHR37012:SF2">
    <property type="entry name" value="BZIP DOMAIN-CONTAINING PROTEIN-RELATED"/>
    <property type="match status" value="1"/>
</dbReference>
<feature type="compositionally biased region" description="Polar residues" evidence="2">
    <location>
        <begin position="289"/>
        <end position="310"/>
    </location>
</feature>
<gene>
    <name evidence="3" type="ORF">JX265_002920</name>
</gene>
<dbReference type="AlphaFoldDB" id="A0A9Q0ASC7"/>
<evidence type="ECO:0000256" key="1">
    <source>
        <dbReference type="SAM" id="Coils"/>
    </source>
</evidence>
<organism evidence="3 4">
    <name type="scientific">Neoarthrinium moseri</name>
    <dbReference type="NCBI Taxonomy" id="1658444"/>
    <lineage>
        <taxon>Eukaryota</taxon>
        <taxon>Fungi</taxon>
        <taxon>Dikarya</taxon>
        <taxon>Ascomycota</taxon>
        <taxon>Pezizomycotina</taxon>
        <taxon>Sordariomycetes</taxon>
        <taxon>Xylariomycetidae</taxon>
        <taxon>Amphisphaeriales</taxon>
        <taxon>Apiosporaceae</taxon>
        <taxon>Neoarthrinium</taxon>
    </lineage>
</organism>